<dbReference type="Proteomes" id="UP000722989">
    <property type="component" value="Unassembled WGS sequence"/>
</dbReference>
<keyword evidence="4" id="KW-1185">Reference proteome</keyword>
<feature type="domain" description="UspA" evidence="2">
    <location>
        <begin position="149"/>
        <end position="286"/>
    </location>
</feature>
<evidence type="ECO:0000256" key="1">
    <source>
        <dbReference type="ARBA" id="ARBA00008791"/>
    </source>
</evidence>
<dbReference type="InterPro" id="IPR006015">
    <property type="entry name" value="Universal_stress_UspA"/>
</dbReference>
<dbReference type="EMBL" id="JAATVY010000043">
    <property type="protein sequence ID" value="NJC74058.1"/>
    <property type="molecule type" value="Genomic_DNA"/>
</dbReference>
<protein>
    <submittedName>
        <fullName evidence="3">Universal stress protein</fullName>
    </submittedName>
</protein>
<sequence>MNQSKIVVGIDGSPPSLEALHWAALEAQRHDTELDVVLAYHWRVPGARLVTSPQLEEQVQDLAAAIVDAAIAEARTVAPRVPAHGRAVLGEPAPALLAAAGDAGLLVVGSRGGGGFAGLLAGSVSTRVATQAPCPVVVVRGRADHDGGPVVVGVDGSAACDLAAGMAFEEASRRGCPLVAVQAFTVPIPPWTMGPPPILCDPAQVASELRGELVGYLARWREKYPDVPVEYLVARSSAAAALVDQSLRASLVVVGTRGHGAAGGLLLGSVGLQLVHHAGCPVLIARARTGA</sequence>
<name>A0ABX0Y7Q1_9ACTN</name>
<dbReference type="InterPro" id="IPR014729">
    <property type="entry name" value="Rossmann-like_a/b/a_fold"/>
</dbReference>
<gene>
    <name evidence="3" type="ORF">HC031_30735</name>
</gene>
<comment type="caution">
    <text evidence="3">The sequence shown here is derived from an EMBL/GenBank/DDBJ whole genome shotgun (WGS) entry which is preliminary data.</text>
</comment>
<accession>A0ABX0Y7Q1</accession>
<dbReference type="PANTHER" id="PTHR31964:SF113">
    <property type="entry name" value="USPA DOMAIN-CONTAINING PROTEIN"/>
    <property type="match status" value="1"/>
</dbReference>
<dbReference type="Pfam" id="PF00582">
    <property type="entry name" value="Usp"/>
    <property type="match status" value="2"/>
</dbReference>
<dbReference type="PANTHER" id="PTHR31964">
    <property type="entry name" value="ADENINE NUCLEOTIDE ALPHA HYDROLASES-LIKE SUPERFAMILY PROTEIN"/>
    <property type="match status" value="1"/>
</dbReference>
<dbReference type="InterPro" id="IPR006016">
    <property type="entry name" value="UspA"/>
</dbReference>
<dbReference type="RefSeq" id="WP_167928961.1">
    <property type="nucleotide sequence ID" value="NZ_JAATVY010000043.1"/>
</dbReference>
<feature type="domain" description="UspA" evidence="2">
    <location>
        <begin position="5"/>
        <end position="140"/>
    </location>
</feature>
<evidence type="ECO:0000313" key="4">
    <source>
        <dbReference type="Proteomes" id="UP000722989"/>
    </source>
</evidence>
<organism evidence="3 4">
    <name type="scientific">Planosporangium thailandense</name>
    <dbReference type="NCBI Taxonomy" id="765197"/>
    <lineage>
        <taxon>Bacteria</taxon>
        <taxon>Bacillati</taxon>
        <taxon>Actinomycetota</taxon>
        <taxon>Actinomycetes</taxon>
        <taxon>Micromonosporales</taxon>
        <taxon>Micromonosporaceae</taxon>
        <taxon>Planosporangium</taxon>
    </lineage>
</organism>
<evidence type="ECO:0000259" key="2">
    <source>
        <dbReference type="Pfam" id="PF00582"/>
    </source>
</evidence>
<comment type="similarity">
    <text evidence="1">Belongs to the universal stress protein A family.</text>
</comment>
<dbReference type="Gene3D" id="3.40.50.620">
    <property type="entry name" value="HUPs"/>
    <property type="match status" value="2"/>
</dbReference>
<dbReference type="PRINTS" id="PR01438">
    <property type="entry name" value="UNVRSLSTRESS"/>
</dbReference>
<dbReference type="SUPFAM" id="SSF52402">
    <property type="entry name" value="Adenine nucleotide alpha hydrolases-like"/>
    <property type="match status" value="2"/>
</dbReference>
<reference evidence="3 4" key="1">
    <citation type="submission" date="2020-03" db="EMBL/GenBank/DDBJ databases">
        <title>WGS of the type strain of Planosporangium spp.</title>
        <authorList>
            <person name="Thawai C."/>
        </authorList>
    </citation>
    <scope>NUCLEOTIDE SEQUENCE [LARGE SCALE GENOMIC DNA]</scope>
    <source>
        <strain evidence="3 4">TBRC 5610</strain>
    </source>
</reference>
<proteinExistence type="inferred from homology"/>
<evidence type="ECO:0000313" key="3">
    <source>
        <dbReference type="EMBL" id="NJC74058.1"/>
    </source>
</evidence>